<protein>
    <submittedName>
        <fullName evidence="3">F-box/LRR-repeat protein</fullName>
    </submittedName>
</protein>
<evidence type="ECO:0000259" key="2">
    <source>
        <dbReference type="SMART" id="SM00579"/>
    </source>
</evidence>
<evidence type="ECO:0000313" key="3">
    <source>
        <dbReference type="EMBL" id="KAF5728600.1"/>
    </source>
</evidence>
<keyword evidence="4" id="KW-1185">Reference proteome</keyword>
<dbReference type="Pfam" id="PF08387">
    <property type="entry name" value="FBD"/>
    <property type="match status" value="1"/>
</dbReference>
<accession>A0A7J7C374</accession>
<dbReference type="InParanoid" id="A0A7J7C374"/>
<dbReference type="AlphaFoldDB" id="A0A7J7C374"/>
<dbReference type="Pfam" id="PF07723">
    <property type="entry name" value="LRR_2"/>
    <property type="match status" value="1"/>
</dbReference>
<organism evidence="3 4">
    <name type="scientific">Tripterygium wilfordii</name>
    <name type="common">Thunder God vine</name>
    <dbReference type="NCBI Taxonomy" id="458696"/>
    <lineage>
        <taxon>Eukaryota</taxon>
        <taxon>Viridiplantae</taxon>
        <taxon>Streptophyta</taxon>
        <taxon>Embryophyta</taxon>
        <taxon>Tracheophyta</taxon>
        <taxon>Spermatophyta</taxon>
        <taxon>Magnoliopsida</taxon>
        <taxon>eudicotyledons</taxon>
        <taxon>Gunneridae</taxon>
        <taxon>Pentapetalae</taxon>
        <taxon>rosids</taxon>
        <taxon>fabids</taxon>
        <taxon>Celastrales</taxon>
        <taxon>Celastraceae</taxon>
        <taxon>Tripterygium</taxon>
    </lineage>
</organism>
<dbReference type="InterPro" id="IPR013101">
    <property type="entry name" value="LRR_PRU1-like"/>
</dbReference>
<dbReference type="Gene3D" id="3.80.10.10">
    <property type="entry name" value="Ribonuclease Inhibitor"/>
    <property type="match status" value="1"/>
</dbReference>
<dbReference type="PANTHER" id="PTHR31900:SF30">
    <property type="entry name" value="SUPERFAMILY PROTEIN, PUTATIVE-RELATED"/>
    <property type="match status" value="1"/>
</dbReference>
<name>A0A7J7C374_TRIWF</name>
<dbReference type="InterPro" id="IPR050232">
    <property type="entry name" value="FBL13/AtMIF1-like"/>
</dbReference>
<dbReference type="SMART" id="SM00579">
    <property type="entry name" value="FBD"/>
    <property type="match status" value="1"/>
</dbReference>
<reference evidence="3 4" key="1">
    <citation type="journal article" date="2020" name="Nat. Commun.">
        <title>Genome of Tripterygium wilfordii and identification of cytochrome P450 involved in triptolide biosynthesis.</title>
        <authorList>
            <person name="Tu L."/>
            <person name="Su P."/>
            <person name="Zhang Z."/>
            <person name="Gao L."/>
            <person name="Wang J."/>
            <person name="Hu T."/>
            <person name="Zhou J."/>
            <person name="Zhang Y."/>
            <person name="Zhao Y."/>
            <person name="Liu Y."/>
            <person name="Song Y."/>
            <person name="Tong Y."/>
            <person name="Lu Y."/>
            <person name="Yang J."/>
            <person name="Xu C."/>
            <person name="Jia M."/>
            <person name="Peters R.J."/>
            <person name="Huang L."/>
            <person name="Gao W."/>
        </authorList>
    </citation>
    <scope>NUCLEOTIDE SEQUENCE [LARGE SCALE GENOMIC DNA]</scope>
    <source>
        <strain evidence="4">cv. XIE 37</strain>
        <tissue evidence="3">Leaf</tissue>
    </source>
</reference>
<dbReference type="Proteomes" id="UP000593562">
    <property type="component" value="Unassembled WGS sequence"/>
</dbReference>
<dbReference type="FunCoup" id="A0A7J7C374">
    <property type="interactions" value="2340"/>
</dbReference>
<feature type="domain" description="FBD" evidence="2">
    <location>
        <begin position="244"/>
        <end position="318"/>
    </location>
</feature>
<proteinExistence type="predicted"/>
<evidence type="ECO:0000313" key="4">
    <source>
        <dbReference type="Proteomes" id="UP000593562"/>
    </source>
</evidence>
<dbReference type="InterPro" id="IPR032675">
    <property type="entry name" value="LRR_dom_sf"/>
</dbReference>
<keyword evidence="1" id="KW-0732">Signal</keyword>
<comment type="caution">
    <text evidence="3">The sequence shown here is derived from an EMBL/GenBank/DDBJ whole genome shotgun (WGS) entry which is preliminary data.</text>
</comment>
<dbReference type="PANTHER" id="PTHR31900">
    <property type="entry name" value="F-BOX/RNI SUPERFAMILY PROTEIN-RELATED"/>
    <property type="match status" value="1"/>
</dbReference>
<dbReference type="InterPro" id="IPR006566">
    <property type="entry name" value="FBD"/>
</dbReference>
<feature type="signal peptide" evidence="1">
    <location>
        <begin position="1"/>
        <end position="23"/>
    </location>
</feature>
<feature type="chain" id="PRO_5029709695" evidence="1">
    <location>
        <begin position="24"/>
        <end position="318"/>
    </location>
</feature>
<dbReference type="EMBL" id="JAAARO010000021">
    <property type="protein sequence ID" value="KAF5728600.1"/>
    <property type="molecule type" value="Genomic_DNA"/>
</dbReference>
<sequence length="318" mass="36331">MRVTHVLNCLIAFLLVHQPSVRKLSLLVPDTLRVPPTICFSSLKILHLDYITFQDDLSAQRLFSGCPVLEEIELFEIKWHNVTIVSICTPKLQSLKIKDLEIDDHDWDESDGCRVMIFGTSLKYFEYSGEPSNDYCLCELSSMEKVEVKIDNVGPRLKIAAYRLYKLLMGISKVLNCAAELLSYMPSFNYLSSLAFDRGPVNLDCKVLLEILQKSPCLEALEFSEGIVRDHNCDWKRLLDPLPSCFSSHLKQIEICNYFGNEGLYVDMVEILLKRAAVLNKLVLACPESRRTEEEKVEIHNQLIVLPRASAACEMIFY</sequence>
<gene>
    <name evidence="3" type="ORF">HS088_TW21G00748</name>
</gene>
<dbReference type="SUPFAM" id="SSF52047">
    <property type="entry name" value="RNI-like"/>
    <property type="match status" value="1"/>
</dbReference>
<evidence type="ECO:0000256" key="1">
    <source>
        <dbReference type="SAM" id="SignalP"/>
    </source>
</evidence>